<dbReference type="SUPFAM" id="SSF116726">
    <property type="entry name" value="TrkA C-terminal domain-like"/>
    <property type="match status" value="2"/>
</dbReference>
<dbReference type="Pfam" id="PF02080">
    <property type="entry name" value="TrkA_C"/>
    <property type="match status" value="2"/>
</dbReference>
<dbReference type="AlphaFoldDB" id="A0A6G3QZ33"/>
<dbReference type="PANTHER" id="PTHR43833:SF5">
    <property type="entry name" value="TRK SYSTEM POTASSIUM UPTAKE PROTEIN TRKA"/>
    <property type="match status" value="1"/>
</dbReference>
<dbReference type="EMBL" id="JAAGMD010000624">
    <property type="protein sequence ID" value="NEA88612.1"/>
    <property type="molecule type" value="Genomic_DNA"/>
</dbReference>
<dbReference type="PRINTS" id="PR00335">
    <property type="entry name" value="KUPTAKETRKA"/>
</dbReference>
<evidence type="ECO:0000256" key="2">
    <source>
        <dbReference type="ARBA" id="ARBA00022448"/>
    </source>
</evidence>
<comment type="caution">
    <text evidence="9">The sequence shown here is derived from an EMBL/GenBank/DDBJ whole genome shotgun (WGS) entry which is preliminary data.</text>
</comment>
<keyword evidence="3" id="KW-0633">Potassium transport</keyword>
<dbReference type="InterPro" id="IPR036721">
    <property type="entry name" value="RCK_C_sf"/>
</dbReference>
<dbReference type="InterPro" id="IPR050721">
    <property type="entry name" value="Trk_Ktr_HKT_K-transport"/>
</dbReference>
<organism evidence="9">
    <name type="scientific">Streptomyces sp. SID14436</name>
    <dbReference type="NCBI Taxonomy" id="2706070"/>
    <lineage>
        <taxon>Bacteria</taxon>
        <taxon>Bacillati</taxon>
        <taxon>Actinomycetota</taxon>
        <taxon>Actinomycetes</taxon>
        <taxon>Kitasatosporales</taxon>
        <taxon>Streptomycetaceae</taxon>
        <taxon>Streptomyces</taxon>
    </lineage>
</organism>
<evidence type="ECO:0000256" key="3">
    <source>
        <dbReference type="ARBA" id="ARBA00022538"/>
    </source>
</evidence>
<dbReference type="InterPro" id="IPR006036">
    <property type="entry name" value="K_uptake_TrkA"/>
</dbReference>
<dbReference type="InterPro" id="IPR036291">
    <property type="entry name" value="NAD(P)-bd_dom_sf"/>
</dbReference>
<evidence type="ECO:0000256" key="1">
    <source>
        <dbReference type="ARBA" id="ARBA00017378"/>
    </source>
</evidence>
<dbReference type="InterPro" id="IPR006037">
    <property type="entry name" value="RCK_C"/>
</dbReference>
<evidence type="ECO:0000259" key="8">
    <source>
        <dbReference type="PROSITE" id="PS51202"/>
    </source>
</evidence>
<evidence type="ECO:0000259" key="7">
    <source>
        <dbReference type="PROSITE" id="PS51201"/>
    </source>
</evidence>
<dbReference type="SUPFAM" id="SSF51735">
    <property type="entry name" value="NAD(P)-binding Rossmann-fold domains"/>
    <property type="match status" value="2"/>
</dbReference>
<evidence type="ECO:0000256" key="5">
    <source>
        <dbReference type="ARBA" id="ARBA00023027"/>
    </source>
</evidence>
<gene>
    <name evidence="9" type="primary">trkA</name>
    <name evidence="9" type="ORF">G3I53_21885</name>
</gene>
<evidence type="ECO:0000313" key="9">
    <source>
        <dbReference type="EMBL" id="NEA88612.1"/>
    </source>
</evidence>
<dbReference type="Gene3D" id="3.30.70.1450">
    <property type="entry name" value="Regulator of K+ conductance, C-terminal domain"/>
    <property type="match status" value="2"/>
</dbReference>
<keyword evidence="6" id="KW-0406">Ion transport</keyword>
<protein>
    <recommendedName>
        <fullName evidence="1">Trk system potassium uptake protein TrkA</fullName>
    </recommendedName>
</protein>
<keyword evidence="5" id="KW-0520">NAD</keyword>
<sequence>MRVIVVGAGQVGHTVVKSLAETHDCTVIDVDRARLDALSHAYDVRVTHGSGTRRETLLRAGVADAELVLACTSRDEVNLVTAMLARRLSSARTAVRATGTDYLAAWHAGDLDVDLLVSTAHETAQAVARVLEVPGARHVDFFADGKVAVIGVHVPGTDPPPFAGRPLGEADLPEASRVVAVVRDGAVVGSPATESVRPGDLVVVMASPAGARAWSRMVSGAGPVRDVALFGAGRAGTAIARVLLDKGIGVRLIEHDAARAQAAAAALDRARVYHASGLDPEFLRRERIGAAGAAVLAGGDDSRNLHAAVLAKVHGVGMTLTVLDDPAAAEVFEAAGVDVTIDPGDETAEKMARFTFDRRTRQLAMLEDDRFEVLDITVRPDSRFAHRPVDTLPGAGVGALVRDGEVVFPEGGDPLLPGDRVIVLTEPEHVLALERDL</sequence>
<dbReference type="GO" id="GO:0015079">
    <property type="term" value="F:potassium ion transmembrane transporter activity"/>
    <property type="evidence" value="ECO:0007669"/>
    <property type="project" value="InterPro"/>
</dbReference>
<dbReference type="Pfam" id="PF02254">
    <property type="entry name" value="TrkA_N"/>
    <property type="match status" value="2"/>
</dbReference>
<keyword evidence="4" id="KW-0630">Potassium</keyword>
<reference evidence="9" key="1">
    <citation type="submission" date="2020-01" db="EMBL/GenBank/DDBJ databases">
        <title>Insect and environment-associated Actinomycetes.</title>
        <authorList>
            <person name="Currrie C."/>
            <person name="Chevrette M."/>
            <person name="Carlson C."/>
            <person name="Stubbendieck R."/>
            <person name="Wendt-Pienkowski E."/>
        </authorList>
    </citation>
    <scope>NUCLEOTIDE SEQUENCE</scope>
    <source>
        <strain evidence="9">SID14436</strain>
    </source>
</reference>
<dbReference type="PROSITE" id="PS51201">
    <property type="entry name" value="RCK_N"/>
    <property type="match status" value="2"/>
</dbReference>
<dbReference type="PANTHER" id="PTHR43833">
    <property type="entry name" value="POTASSIUM CHANNEL PROTEIN 2-RELATED-RELATED"/>
    <property type="match status" value="1"/>
</dbReference>
<dbReference type="GO" id="GO:0005886">
    <property type="term" value="C:plasma membrane"/>
    <property type="evidence" value="ECO:0007669"/>
    <property type="project" value="InterPro"/>
</dbReference>
<keyword evidence="2" id="KW-0813">Transport</keyword>
<feature type="domain" description="RCK N-terminal" evidence="7">
    <location>
        <begin position="224"/>
        <end position="341"/>
    </location>
</feature>
<dbReference type="NCBIfam" id="NF007039">
    <property type="entry name" value="PRK09496.3-2"/>
    <property type="match status" value="1"/>
</dbReference>
<dbReference type="Gene3D" id="3.40.50.720">
    <property type="entry name" value="NAD(P)-binding Rossmann-like Domain"/>
    <property type="match status" value="2"/>
</dbReference>
<evidence type="ECO:0000256" key="4">
    <source>
        <dbReference type="ARBA" id="ARBA00022958"/>
    </source>
</evidence>
<feature type="domain" description="RCK N-terminal" evidence="7">
    <location>
        <begin position="1"/>
        <end position="117"/>
    </location>
</feature>
<dbReference type="PROSITE" id="PS51202">
    <property type="entry name" value="RCK_C"/>
    <property type="match status" value="2"/>
</dbReference>
<name>A0A6G3QZ33_9ACTN</name>
<dbReference type="RefSeq" id="WP_164438689.1">
    <property type="nucleotide sequence ID" value="NZ_JAAGMD010000624.1"/>
</dbReference>
<dbReference type="InterPro" id="IPR003148">
    <property type="entry name" value="RCK_N"/>
</dbReference>
<feature type="domain" description="RCK C-terminal" evidence="8">
    <location>
        <begin position="361"/>
        <end position="437"/>
    </location>
</feature>
<feature type="domain" description="RCK C-terminal" evidence="8">
    <location>
        <begin position="137"/>
        <end position="220"/>
    </location>
</feature>
<accession>A0A6G3QZ33</accession>
<proteinExistence type="predicted"/>
<evidence type="ECO:0000256" key="6">
    <source>
        <dbReference type="ARBA" id="ARBA00023065"/>
    </source>
</evidence>